<dbReference type="EMBL" id="JANKBY010000024">
    <property type="protein sequence ID" value="MCR1821892.1"/>
    <property type="molecule type" value="Genomic_DNA"/>
</dbReference>
<dbReference type="Pfam" id="PF08239">
    <property type="entry name" value="SH3_3"/>
    <property type="match status" value="1"/>
</dbReference>
<dbReference type="Gene3D" id="3.90.70.10">
    <property type="entry name" value="Cysteine proteinases"/>
    <property type="match status" value="1"/>
</dbReference>
<sequence length="283" mass="31237">MNRRKKLLKNVVIATSLASTLMITSIANKSISFADTIKSVNTSALNVRSGAGTNYKKIGTLHKGNKVTVISTSNGWSKIKFDGKTAYVSSKYLSNAPSNNSSILNVPFINQYPNLPLGCEATSLAQLLNYKGVSVAKTKIADEMLKSPNKNPNLGFVGSPYRNEKGIFQTIYPKALESTAKKYRPNSEDITGASVDTLEKELKKGNPSVIWVSRNFSNPEMGYWYEGTKDQMWVNKNLHVVAVTGVDSNYFYITDPAQGKYKVSKSKFKDVYYTVGKKALVVR</sequence>
<dbReference type="PROSITE" id="PS51781">
    <property type="entry name" value="SH3B"/>
    <property type="match status" value="1"/>
</dbReference>
<proteinExistence type="predicted"/>
<dbReference type="Gene3D" id="2.30.30.40">
    <property type="entry name" value="SH3 Domains"/>
    <property type="match status" value="1"/>
</dbReference>
<reference evidence="2" key="1">
    <citation type="submission" date="2022-07" db="EMBL/GenBank/DDBJ databases">
        <title>Enhanced cultured diversity of the mouse gut microbiota enables custom-made synthetic communities.</title>
        <authorList>
            <person name="Afrizal A."/>
        </authorList>
    </citation>
    <scope>NUCLEOTIDE SEQUENCE</scope>
    <source>
        <strain evidence="2">DSM 29186</strain>
    </source>
</reference>
<dbReference type="InterPro" id="IPR003646">
    <property type="entry name" value="SH3-like_bac-type"/>
</dbReference>
<gene>
    <name evidence="2" type="ORF">NSA58_03735</name>
</gene>
<dbReference type="PANTHER" id="PTHR37806">
    <property type="entry name" value="LMO0724 PROTEIN"/>
    <property type="match status" value="1"/>
</dbReference>
<protein>
    <submittedName>
        <fullName evidence="2">C39 family peptidase</fullName>
    </submittedName>
</protein>
<evidence type="ECO:0000313" key="3">
    <source>
        <dbReference type="Proteomes" id="UP001140817"/>
    </source>
</evidence>
<dbReference type="InterPro" id="IPR039564">
    <property type="entry name" value="Peptidase_C39-like"/>
</dbReference>
<dbReference type="Pfam" id="PF13529">
    <property type="entry name" value="Peptidase_C39_2"/>
    <property type="match status" value="1"/>
</dbReference>
<dbReference type="AlphaFoldDB" id="A0A9X2M9U3"/>
<comment type="caution">
    <text evidence="2">The sequence shown here is derived from an EMBL/GenBank/DDBJ whole genome shotgun (WGS) entry which is preliminary data.</text>
</comment>
<dbReference type="SMART" id="SM00287">
    <property type="entry name" value="SH3b"/>
    <property type="match status" value="1"/>
</dbReference>
<organism evidence="2 3">
    <name type="scientific">Terrisporobacter muris</name>
    <dbReference type="NCBI Taxonomy" id="2963284"/>
    <lineage>
        <taxon>Bacteria</taxon>
        <taxon>Bacillati</taxon>
        <taxon>Bacillota</taxon>
        <taxon>Clostridia</taxon>
        <taxon>Peptostreptococcales</taxon>
        <taxon>Peptostreptococcaceae</taxon>
        <taxon>Terrisporobacter</taxon>
    </lineage>
</organism>
<name>A0A9X2M9U3_9FIRM</name>
<accession>A0A9X2M9U3</accession>
<evidence type="ECO:0000259" key="1">
    <source>
        <dbReference type="PROSITE" id="PS51781"/>
    </source>
</evidence>
<dbReference type="Proteomes" id="UP001140817">
    <property type="component" value="Unassembled WGS sequence"/>
</dbReference>
<dbReference type="PANTHER" id="PTHR37806:SF1">
    <property type="entry name" value="PEPTIDASE C39-LIKE DOMAIN-CONTAINING PROTEIN"/>
    <property type="match status" value="1"/>
</dbReference>
<evidence type="ECO:0000313" key="2">
    <source>
        <dbReference type="EMBL" id="MCR1821892.1"/>
    </source>
</evidence>
<keyword evidence="3" id="KW-1185">Reference proteome</keyword>
<dbReference type="RefSeq" id="WP_257560115.1">
    <property type="nucleotide sequence ID" value="NZ_JANKBY010000024.1"/>
</dbReference>
<feature type="domain" description="SH3b" evidence="1">
    <location>
        <begin position="35"/>
        <end position="97"/>
    </location>
</feature>